<name>A0A9Q9HPL6_LEICA</name>
<dbReference type="RefSeq" id="WP_259972800.1">
    <property type="nucleotide sequence ID" value="NZ_CP081071.1"/>
</dbReference>
<dbReference type="AlphaFoldDB" id="A0A9Q9HPL6"/>
<evidence type="ECO:0000313" key="2">
    <source>
        <dbReference type="Proteomes" id="UP001058713"/>
    </source>
</evidence>
<organism evidence="1 2">
    <name type="scientific">Leisingera caerulea</name>
    <name type="common">Phaeobacter caeruleus</name>
    <dbReference type="NCBI Taxonomy" id="506591"/>
    <lineage>
        <taxon>Bacteria</taxon>
        <taxon>Pseudomonadati</taxon>
        <taxon>Pseudomonadota</taxon>
        <taxon>Alphaproteobacteria</taxon>
        <taxon>Rhodobacterales</taxon>
        <taxon>Roseobacteraceae</taxon>
        <taxon>Leisingera</taxon>
    </lineage>
</organism>
<gene>
    <name evidence="1" type="ORF">K3721_18875</name>
</gene>
<keyword evidence="1" id="KW-0614">Plasmid</keyword>
<geneLocation type="plasmid" evidence="1 2">
    <name>unnamed1</name>
</geneLocation>
<protein>
    <submittedName>
        <fullName evidence="1">Uncharacterized protein</fullName>
    </submittedName>
</protein>
<evidence type="ECO:0000313" key="1">
    <source>
        <dbReference type="EMBL" id="UWQ56020.1"/>
    </source>
</evidence>
<dbReference type="Proteomes" id="UP001058713">
    <property type="component" value="Plasmid unnamed1"/>
</dbReference>
<sequence>MALRSIRSTVTFPQPFTLSGYPDELPSGEYEVLVEEELIEGLSFTAYRRTAIYLTIHGKGRLPGRTELRPITWADLEAALGQDQQRDT</sequence>
<proteinExistence type="predicted"/>
<dbReference type="KEGG" id="lcae:K3721_18875"/>
<accession>A0A9Q9HPL6</accession>
<reference evidence="1" key="1">
    <citation type="submission" date="2021-08" db="EMBL/GenBank/DDBJ databases">
        <authorList>
            <person name="Nwanade C."/>
            <person name="Wang M."/>
            <person name="Masoudi A."/>
            <person name="Yu Z."/>
            <person name="Liu J."/>
        </authorList>
    </citation>
    <scope>NUCLEOTIDE SEQUENCE</scope>
    <source>
        <strain evidence="1">S122</strain>
        <plasmid evidence="1">unnamed1</plasmid>
    </source>
</reference>
<dbReference type="EMBL" id="CP081071">
    <property type="protein sequence ID" value="UWQ56020.1"/>
    <property type="molecule type" value="Genomic_DNA"/>
</dbReference>